<dbReference type="Pfam" id="PF01812">
    <property type="entry name" value="5-FTHF_cyc-lig"/>
    <property type="match status" value="1"/>
</dbReference>
<dbReference type="PANTHER" id="PTHR23407:SF1">
    <property type="entry name" value="5-FORMYLTETRAHYDROFOLATE CYCLO-LIGASE"/>
    <property type="match status" value="1"/>
</dbReference>
<sequence length="187" mass="21523">MDKNPEKESLRNRLLETRDNTSFDLLKIASGNIQKKLRKMYAFKNAQRIGVYYPIGSEIFTQDIIQELISQGKEVFLPKVTGKTMEFRKIVDFSSLEHGSFDIMEPKDDCPVNNNLDVILVPTVGIDHSGVRLGYGYGFYDKFLAENKTTTISLTLEKQIIKKIPKSDHDVLMDWIVTEDQMIQTQR</sequence>
<dbReference type="PANTHER" id="PTHR23407">
    <property type="entry name" value="ATPASE INHIBITOR/5-FORMYLTETRAHYDROFOLATE CYCLO-LIGASE"/>
    <property type="match status" value="1"/>
</dbReference>
<dbReference type="InterPro" id="IPR024185">
    <property type="entry name" value="FTHF_cligase-like_sf"/>
</dbReference>
<evidence type="ECO:0000313" key="4">
    <source>
        <dbReference type="EMBL" id="QLH04976.1"/>
    </source>
</evidence>
<evidence type="ECO:0000256" key="3">
    <source>
        <dbReference type="ARBA" id="ARBA00022840"/>
    </source>
</evidence>
<protein>
    <submittedName>
        <fullName evidence="4">5-formyltetrahydrofolate cyclo-ligase</fullName>
    </submittedName>
</protein>
<proteinExistence type="inferred from homology"/>
<evidence type="ECO:0000313" key="5">
    <source>
        <dbReference type="Proteomes" id="UP000509441"/>
    </source>
</evidence>
<keyword evidence="2" id="KW-0547">Nucleotide-binding</keyword>
<keyword evidence="3" id="KW-0067">ATP-binding</keyword>
<evidence type="ECO:0000256" key="1">
    <source>
        <dbReference type="ARBA" id="ARBA00010638"/>
    </source>
</evidence>
<dbReference type="NCBIfam" id="TIGR02727">
    <property type="entry name" value="MTHFS_bact"/>
    <property type="match status" value="1"/>
</dbReference>
<dbReference type="EMBL" id="CP026994">
    <property type="protein sequence ID" value="QLH04976.1"/>
    <property type="molecule type" value="Genomic_DNA"/>
</dbReference>
<dbReference type="GO" id="GO:0035999">
    <property type="term" value="P:tetrahydrofolate interconversion"/>
    <property type="evidence" value="ECO:0007669"/>
    <property type="project" value="TreeGrafter"/>
</dbReference>
<accession>A0A7D5QZP2</accession>
<evidence type="ECO:0000256" key="2">
    <source>
        <dbReference type="ARBA" id="ARBA00022741"/>
    </source>
</evidence>
<dbReference type="RefSeq" id="WP_179362206.1">
    <property type="nucleotide sequence ID" value="NZ_CP026994.1"/>
</dbReference>
<dbReference type="OrthoDB" id="18307at2157"/>
<dbReference type="SUPFAM" id="SSF100950">
    <property type="entry name" value="NagB/RpiA/CoA transferase-like"/>
    <property type="match status" value="1"/>
</dbReference>
<dbReference type="Proteomes" id="UP000509441">
    <property type="component" value="Chromosome"/>
</dbReference>
<dbReference type="Gene3D" id="3.40.50.10420">
    <property type="entry name" value="NagB/RpiA/CoA transferase-like"/>
    <property type="match status" value="1"/>
</dbReference>
<dbReference type="GO" id="GO:0005524">
    <property type="term" value="F:ATP binding"/>
    <property type="evidence" value="ECO:0007669"/>
    <property type="project" value="UniProtKB-KW"/>
</dbReference>
<dbReference type="AlphaFoldDB" id="A0A7D5QZP2"/>
<name>A0A7D5QZP2_9ARCH</name>
<dbReference type="PIRSF" id="PIRSF006806">
    <property type="entry name" value="FTHF_cligase"/>
    <property type="match status" value="1"/>
</dbReference>
<dbReference type="GO" id="GO:0030272">
    <property type="term" value="F:5-formyltetrahydrofolate cyclo-ligase activity"/>
    <property type="evidence" value="ECO:0007669"/>
    <property type="project" value="TreeGrafter"/>
</dbReference>
<dbReference type="GeneID" id="56061581"/>
<organism evidence="4 5">
    <name type="scientific">Nitrosopumilus oxyclinae</name>
    <dbReference type="NCBI Taxonomy" id="1959104"/>
    <lineage>
        <taxon>Archaea</taxon>
        <taxon>Nitrososphaerota</taxon>
        <taxon>Nitrososphaeria</taxon>
        <taxon>Nitrosopumilales</taxon>
        <taxon>Nitrosopumilaceae</taxon>
        <taxon>Nitrosopumilus</taxon>
    </lineage>
</organism>
<comment type="similarity">
    <text evidence="1">Belongs to the 5-formyltetrahydrofolate cyclo-ligase family.</text>
</comment>
<reference evidence="4 5" key="1">
    <citation type="submission" date="2018-02" db="EMBL/GenBank/DDBJ databases">
        <title>Complete genome of Nitrosopumilus oxyclinae HCE1.</title>
        <authorList>
            <person name="Qin W."/>
            <person name="Zheng Y."/>
            <person name="Stahl D.A."/>
        </authorList>
    </citation>
    <scope>NUCLEOTIDE SEQUENCE [LARGE SCALE GENOMIC DNA]</scope>
    <source>
        <strain evidence="4 5">HCE1</strain>
    </source>
</reference>
<gene>
    <name evidence="4" type="ORF">C5F49_06345</name>
</gene>
<dbReference type="InterPro" id="IPR002698">
    <property type="entry name" value="FTHF_cligase"/>
</dbReference>
<dbReference type="InterPro" id="IPR037171">
    <property type="entry name" value="NagB/RpiA_transferase-like"/>
</dbReference>
<keyword evidence="5" id="KW-1185">Reference proteome</keyword>
<dbReference type="KEGG" id="nox:C5F49_06345"/>
<keyword evidence="4" id="KW-0436">Ligase</keyword>
<dbReference type="GO" id="GO:0009396">
    <property type="term" value="P:folic acid-containing compound biosynthetic process"/>
    <property type="evidence" value="ECO:0007669"/>
    <property type="project" value="TreeGrafter"/>
</dbReference>